<organism evidence="2 3">
    <name type="scientific">Gonium pectorale</name>
    <name type="common">Green alga</name>
    <dbReference type="NCBI Taxonomy" id="33097"/>
    <lineage>
        <taxon>Eukaryota</taxon>
        <taxon>Viridiplantae</taxon>
        <taxon>Chlorophyta</taxon>
        <taxon>core chlorophytes</taxon>
        <taxon>Chlorophyceae</taxon>
        <taxon>CS clade</taxon>
        <taxon>Chlamydomonadales</taxon>
        <taxon>Volvocaceae</taxon>
        <taxon>Gonium</taxon>
    </lineage>
</organism>
<feature type="compositionally biased region" description="Low complexity" evidence="1">
    <location>
        <begin position="261"/>
        <end position="278"/>
    </location>
</feature>
<feature type="compositionally biased region" description="Pro residues" evidence="1">
    <location>
        <begin position="121"/>
        <end position="133"/>
    </location>
</feature>
<gene>
    <name evidence="2" type="ORF">GPECTOR_622g715</name>
</gene>
<dbReference type="AlphaFoldDB" id="A0A150FUF3"/>
<evidence type="ECO:0000313" key="3">
    <source>
        <dbReference type="Proteomes" id="UP000075714"/>
    </source>
</evidence>
<reference evidence="3" key="1">
    <citation type="journal article" date="2016" name="Nat. Commun.">
        <title>The Gonium pectorale genome demonstrates co-option of cell cycle regulation during the evolution of multicellularity.</title>
        <authorList>
            <person name="Hanschen E.R."/>
            <person name="Marriage T.N."/>
            <person name="Ferris P.J."/>
            <person name="Hamaji T."/>
            <person name="Toyoda A."/>
            <person name="Fujiyama A."/>
            <person name="Neme R."/>
            <person name="Noguchi H."/>
            <person name="Minakuchi Y."/>
            <person name="Suzuki M."/>
            <person name="Kawai-Toyooka H."/>
            <person name="Smith D.R."/>
            <person name="Sparks H."/>
            <person name="Anderson J."/>
            <person name="Bakaric R."/>
            <person name="Luria V."/>
            <person name="Karger A."/>
            <person name="Kirschner M.W."/>
            <person name="Durand P.M."/>
            <person name="Michod R.E."/>
            <person name="Nozaki H."/>
            <person name="Olson B.J."/>
        </authorList>
    </citation>
    <scope>NUCLEOTIDE SEQUENCE [LARGE SCALE GENOMIC DNA]</scope>
    <source>
        <strain evidence="3">NIES-2863</strain>
    </source>
</reference>
<name>A0A150FUF3_GONPE</name>
<evidence type="ECO:0000313" key="2">
    <source>
        <dbReference type="EMBL" id="KXZ41237.1"/>
    </source>
</evidence>
<proteinExistence type="predicted"/>
<accession>A0A150FUF3</accession>
<dbReference type="EMBL" id="LSYV01000619">
    <property type="protein sequence ID" value="KXZ41237.1"/>
    <property type="molecule type" value="Genomic_DNA"/>
</dbReference>
<sequence>MALRMDASSPVLALGLMPAGTPTAPRSIDPSLIGYAPHSVAHSGGVSGSSALPRLSTGLLEGAATDASSVVLLTPPATGPHSCAAAAVDGRLTPAMLSHRSSRYRLHHAGSAGGALQGGPLTPPTPPQAPAMPPKGGNSSGGAGSVGGGGGSAAISWSQRHMTPLLAKQCSLDHLAGARSSAGGGADCSAQLPYGAPPLHSSPSYRLSSADAGELVSRSSRTRLAHGATAAIAAAAASVAAAVGADGSLLHPSPGPCASPSGRLLRAQSSSRRRSQSLGLPPQLLAISDYISATAAAHIAHTAAAAEALARAGVGRAGPCRAAGYA</sequence>
<keyword evidence="3" id="KW-1185">Reference proteome</keyword>
<comment type="caution">
    <text evidence="2">The sequence shown here is derived from an EMBL/GenBank/DDBJ whole genome shotgun (WGS) entry which is preliminary data.</text>
</comment>
<feature type="compositionally biased region" description="Gly residues" evidence="1">
    <location>
        <begin position="138"/>
        <end position="152"/>
    </location>
</feature>
<protein>
    <submittedName>
        <fullName evidence="2">Uncharacterized protein</fullName>
    </submittedName>
</protein>
<dbReference type="Proteomes" id="UP000075714">
    <property type="component" value="Unassembled WGS sequence"/>
</dbReference>
<feature type="region of interest" description="Disordered" evidence="1">
    <location>
        <begin position="110"/>
        <end position="154"/>
    </location>
</feature>
<evidence type="ECO:0000256" key="1">
    <source>
        <dbReference type="SAM" id="MobiDB-lite"/>
    </source>
</evidence>
<feature type="region of interest" description="Disordered" evidence="1">
    <location>
        <begin position="252"/>
        <end position="278"/>
    </location>
</feature>